<sequence>MAPKNSPPSKGKEAVKDLKASASPIAVAQAQVAHTFGKLTDVIQELQDAVEKERVAVDTDKLNKPGHGAHNFGQPILPLGDLKDRIDDTMTNTLYAFIDKFNQFPKTAGIPQLLLPRLFLECFNDVQEHYRQFIEPILSPNGSKTAPALLRDHLSNNYQELFLLTPSEKRDRTIQHILGNIGGHLRTQRTLADNELNWVINETGLGALVHKYREIMVHVRLQPTPATFSTDCGMFLEVVKNKTWSLTVQQPTAAGVQPFDPKRHSSSVDAMGTSEGDLCVVVFPAMEVDGVRCTISYTLCLDRHQAELVAAPGPNTTRQPPNQVDVHIMPVRDQLDVWNSTPESLRTVEQLRKTVVVIGKMLAALEHLPGYDARNAFCDLGQDMNQARYSR</sequence>
<dbReference type="Proteomes" id="UP000002630">
    <property type="component" value="Linkage Group LG03"/>
</dbReference>
<accession>D7FKC0</accession>
<proteinExistence type="predicted"/>
<organism evidence="1 2">
    <name type="scientific">Ectocarpus siliculosus</name>
    <name type="common">Brown alga</name>
    <name type="synonym">Conferva siliculosa</name>
    <dbReference type="NCBI Taxonomy" id="2880"/>
    <lineage>
        <taxon>Eukaryota</taxon>
        <taxon>Sar</taxon>
        <taxon>Stramenopiles</taxon>
        <taxon>Ochrophyta</taxon>
        <taxon>PX clade</taxon>
        <taxon>Phaeophyceae</taxon>
        <taxon>Ectocarpales</taxon>
        <taxon>Ectocarpaceae</taxon>
        <taxon>Ectocarpus</taxon>
    </lineage>
</organism>
<dbReference type="OrthoDB" id="10318810at2759"/>
<protein>
    <submittedName>
        <fullName evidence="1">Uncharacterized protein</fullName>
    </submittedName>
</protein>
<evidence type="ECO:0000313" key="1">
    <source>
        <dbReference type="EMBL" id="CBJ29323.1"/>
    </source>
</evidence>
<dbReference type="EMBL" id="FN648021">
    <property type="protein sequence ID" value="CBJ29323.1"/>
    <property type="molecule type" value="Genomic_DNA"/>
</dbReference>
<reference evidence="1 2" key="1">
    <citation type="journal article" date="2010" name="Nature">
        <title>The Ectocarpus genome and the independent evolution of multicellularity in brown algae.</title>
        <authorList>
            <person name="Cock J.M."/>
            <person name="Sterck L."/>
            <person name="Rouze P."/>
            <person name="Scornet D."/>
            <person name="Allen A.E."/>
            <person name="Amoutzias G."/>
            <person name="Anthouard V."/>
            <person name="Artiguenave F."/>
            <person name="Aury J.M."/>
            <person name="Badger J.H."/>
            <person name="Beszteri B."/>
            <person name="Billiau K."/>
            <person name="Bonnet E."/>
            <person name="Bothwell J.H."/>
            <person name="Bowler C."/>
            <person name="Boyen C."/>
            <person name="Brownlee C."/>
            <person name="Carrano C.J."/>
            <person name="Charrier B."/>
            <person name="Cho G.Y."/>
            <person name="Coelho S.M."/>
            <person name="Collen J."/>
            <person name="Corre E."/>
            <person name="Da Silva C."/>
            <person name="Delage L."/>
            <person name="Delaroque N."/>
            <person name="Dittami S.M."/>
            <person name="Doulbeau S."/>
            <person name="Elias M."/>
            <person name="Farnham G."/>
            <person name="Gachon C.M."/>
            <person name="Gschloessl B."/>
            <person name="Heesch S."/>
            <person name="Jabbari K."/>
            <person name="Jubin C."/>
            <person name="Kawai H."/>
            <person name="Kimura K."/>
            <person name="Kloareg B."/>
            <person name="Kupper F.C."/>
            <person name="Lang D."/>
            <person name="Le Bail A."/>
            <person name="Leblanc C."/>
            <person name="Lerouge P."/>
            <person name="Lohr M."/>
            <person name="Lopez P.J."/>
            <person name="Martens C."/>
            <person name="Maumus F."/>
            <person name="Michel G."/>
            <person name="Miranda-Saavedra D."/>
            <person name="Morales J."/>
            <person name="Moreau H."/>
            <person name="Motomura T."/>
            <person name="Nagasato C."/>
            <person name="Napoli C.A."/>
            <person name="Nelson D.R."/>
            <person name="Nyvall-Collen P."/>
            <person name="Peters A.F."/>
            <person name="Pommier C."/>
            <person name="Potin P."/>
            <person name="Poulain J."/>
            <person name="Quesneville H."/>
            <person name="Read B."/>
            <person name="Rensing S.A."/>
            <person name="Ritter A."/>
            <person name="Rousvoal S."/>
            <person name="Samanta M."/>
            <person name="Samson G."/>
            <person name="Schroeder D.C."/>
            <person name="Segurens B."/>
            <person name="Strittmatter M."/>
            <person name="Tonon T."/>
            <person name="Tregear J.W."/>
            <person name="Valentin K."/>
            <person name="von Dassow P."/>
            <person name="Yamagishi T."/>
            <person name="Van de Peer Y."/>
            <person name="Wincker P."/>
        </authorList>
    </citation>
    <scope>NUCLEOTIDE SEQUENCE [LARGE SCALE GENOMIC DNA]</scope>
    <source>
        <strain evidence="2">Ec32 / CCAP1310/4</strain>
    </source>
</reference>
<dbReference type="AlphaFoldDB" id="D7FKC0"/>
<evidence type="ECO:0000313" key="2">
    <source>
        <dbReference type="Proteomes" id="UP000002630"/>
    </source>
</evidence>
<dbReference type="InParanoid" id="D7FKC0"/>
<dbReference type="EMBL" id="FN649728">
    <property type="protein sequence ID" value="CBJ29323.1"/>
    <property type="molecule type" value="Genomic_DNA"/>
</dbReference>
<keyword evidence="2" id="KW-1185">Reference proteome</keyword>
<gene>
    <name evidence="1" type="ORF">Esi_0143_0019</name>
</gene>
<name>D7FKC0_ECTSI</name>